<dbReference type="AlphaFoldDB" id="A0A5C1QFC0"/>
<reference evidence="4 5" key="2">
    <citation type="submission" date="2019-09" db="EMBL/GenBank/DDBJ databases">
        <title>Complete Genome Sequence and Methylome Analysis of free living Spirochaetas.</title>
        <authorList>
            <person name="Leshcheva N."/>
            <person name="Mikheeva N."/>
        </authorList>
    </citation>
    <scope>NUCLEOTIDE SEQUENCE [LARGE SCALE GENOMIC DNA]</scope>
    <source>
        <strain evidence="4 5">P</strain>
    </source>
</reference>
<dbReference type="Pfam" id="PF02230">
    <property type="entry name" value="Abhydrolase_2"/>
    <property type="match status" value="1"/>
</dbReference>
<dbReference type="PANTHER" id="PTHR43037:SF1">
    <property type="entry name" value="BLL1128 PROTEIN"/>
    <property type="match status" value="1"/>
</dbReference>
<feature type="domain" description="Esterase Ig-like N-terminal" evidence="3">
    <location>
        <begin position="37"/>
        <end position="169"/>
    </location>
</feature>
<accession>A0A5C1QFC0</accession>
<dbReference type="Pfam" id="PF18435">
    <property type="entry name" value="EstA_Ig_like"/>
    <property type="match status" value="1"/>
</dbReference>
<name>A0A5C1QFC0_9SPIO</name>
<sequence>MPKCIKIKLLISLALITVLLGCKTGEEQGRKKMKVTYKTVTEVYDWGPGISKIILETGEDLKPDSLSTVDFKVESNRVFKDFNFSTFKPMDNPTDHIAERTVLDVYISDSMGNRAKKGSTITMELEVGPTLTEGSPFNYDMGSNFNVFVDTTYNISTLNPIKLKNGRTLEIAETNRDNDLGNINLIADEFINNLEFSHNDIALKYATFNPDNNKEKDGSTPLIIWLHGAGEGGNNTLITIMGNKVVNLATKEIQKLFGDNGAYILAPQTPTLWMDIDGSKTYNTSVPENMGTSYYTETLMELIKSYVESNPKIDKNRIYIGGCSNGGYMTINMLVNYPDYFAAAYPSATPYSSSWLTDEKVEILKDQPIWLVHAKTDGIVPVYQGKLGQDYSTYNLSVDEDGNNIALDNNSNNLYRRLKSAGAKNIYYSLYNNVKDKDSGYEYMGHWSWIYSLNNDPTMEIDGKEITLFSWLAGQSR</sequence>
<dbReference type="PANTHER" id="PTHR43037">
    <property type="entry name" value="UNNAMED PRODUCT-RELATED"/>
    <property type="match status" value="1"/>
</dbReference>
<keyword evidence="5" id="KW-1185">Reference proteome</keyword>
<dbReference type="OrthoDB" id="354156at2"/>
<proteinExistence type="predicted"/>
<dbReference type="RefSeq" id="WP_149568524.1">
    <property type="nucleotide sequence ID" value="NZ_CP035807.1"/>
</dbReference>
<protein>
    <submittedName>
        <fullName evidence="4">Peptidase</fullName>
    </submittedName>
</protein>
<dbReference type="KEGG" id="sper:EW093_11370"/>
<gene>
    <name evidence="4" type="ORF">EW093_11370</name>
</gene>
<evidence type="ECO:0000259" key="2">
    <source>
        <dbReference type="Pfam" id="PF02230"/>
    </source>
</evidence>
<dbReference type="Gene3D" id="2.60.40.2180">
    <property type="match status" value="1"/>
</dbReference>
<dbReference type="InterPro" id="IPR050955">
    <property type="entry name" value="Plant_Biomass_Hydrol_Est"/>
</dbReference>
<keyword evidence="1" id="KW-0732">Signal</keyword>
<dbReference type="PROSITE" id="PS51257">
    <property type="entry name" value="PROKAR_LIPOPROTEIN"/>
    <property type="match status" value="1"/>
</dbReference>
<evidence type="ECO:0000256" key="1">
    <source>
        <dbReference type="ARBA" id="ARBA00022729"/>
    </source>
</evidence>
<dbReference type="Gene3D" id="3.40.50.1820">
    <property type="entry name" value="alpha/beta hydrolase"/>
    <property type="match status" value="1"/>
</dbReference>
<reference evidence="4 5" key="1">
    <citation type="submission" date="2019-02" db="EMBL/GenBank/DDBJ databases">
        <authorList>
            <person name="Fomenkov A."/>
            <person name="Dubinina G."/>
            <person name="Grabovich M."/>
            <person name="Vincze T."/>
            <person name="Roberts R.J."/>
        </authorList>
    </citation>
    <scope>NUCLEOTIDE SEQUENCE [LARGE SCALE GENOMIC DNA]</scope>
    <source>
        <strain evidence="4 5">P</strain>
    </source>
</reference>
<evidence type="ECO:0000313" key="5">
    <source>
        <dbReference type="Proteomes" id="UP000323824"/>
    </source>
</evidence>
<evidence type="ECO:0000259" key="3">
    <source>
        <dbReference type="Pfam" id="PF18435"/>
    </source>
</evidence>
<dbReference type="InterPro" id="IPR041172">
    <property type="entry name" value="EstA_Ig-like_N"/>
</dbReference>
<dbReference type="Proteomes" id="UP000323824">
    <property type="component" value="Chromosome"/>
</dbReference>
<organism evidence="4 5">
    <name type="scientific">Thiospirochaeta perfilievii</name>
    <dbReference type="NCBI Taxonomy" id="252967"/>
    <lineage>
        <taxon>Bacteria</taxon>
        <taxon>Pseudomonadati</taxon>
        <taxon>Spirochaetota</taxon>
        <taxon>Spirochaetia</taxon>
        <taxon>Spirochaetales</taxon>
        <taxon>Spirochaetaceae</taxon>
        <taxon>Thiospirochaeta</taxon>
    </lineage>
</organism>
<dbReference type="InterPro" id="IPR029058">
    <property type="entry name" value="AB_hydrolase_fold"/>
</dbReference>
<dbReference type="GO" id="GO:0016787">
    <property type="term" value="F:hydrolase activity"/>
    <property type="evidence" value="ECO:0007669"/>
    <property type="project" value="InterPro"/>
</dbReference>
<dbReference type="EMBL" id="CP035807">
    <property type="protein sequence ID" value="QEN05286.1"/>
    <property type="molecule type" value="Genomic_DNA"/>
</dbReference>
<evidence type="ECO:0000313" key="4">
    <source>
        <dbReference type="EMBL" id="QEN05286.1"/>
    </source>
</evidence>
<feature type="domain" description="Phospholipase/carboxylesterase/thioesterase" evidence="2">
    <location>
        <begin position="216"/>
        <end position="397"/>
    </location>
</feature>
<dbReference type="SUPFAM" id="SSF53474">
    <property type="entry name" value="alpha/beta-Hydrolases"/>
    <property type="match status" value="1"/>
</dbReference>
<dbReference type="InterPro" id="IPR003140">
    <property type="entry name" value="PLipase/COase/thioEstase"/>
</dbReference>